<name>A0ABR0N6N8_GOSAR</name>
<protein>
    <recommendedName>
        <fullName evidence="2">RRM domain-containing protein</fullName>
    </recommendedName>
</protein>
<sequence>MVIVFVFVNNLLPQIPFMKYGDVVDAFIPRKRSSREGNFGFVRFKSISEAKRVILRLNATWIFGHCIGVNMGRFGGRSSYWRISPEKSVAEDSKSCNGVTSEEFSHLLHCCIVGKGKGVLRSRLVIRKFGLARLLGCKCDEMEGGPFLVEFEDQKKLEDNWSWSNEWLSFNRGHKS</sequence>
<reference evidence="3 4" key="1">
    <citation type="submission" date="2023-03" db="EMBL/GenBank/DDBJ databases">
        <title>WGS of Gossypium arboreum.</title>
        <authorList>
            <person name="Yu D."/>
        </authorList>
    </citation>
    <scope>NUCLEOTIDE SEQUENCE [LARGE SCALE GENOMIC DNA]</scope>
    <source>
        <tissue evidence="3">Leaf</tissue>
    </source>
</reference>
<dbReference type="PROSITE" id="PS50102">
    <property type="entry name" value="RRM"/>
    <property type="match status" value="1"/>
</dbReference>
<dbReference type="SUPFAM" id="SSF54928">
    <property type="entry name" value="RNA-binding domain, RBD"/>
    <property type="match status" value="1"/>
</dbReference>
<dbReference type="InterPro" id="IPR035979">
    <property type="entry name" value="RBD_domain_sf"/>
</dbReference>
<gene>
    <name evidence="3" type="ORF">PVK06_040889</name>
</gene>
<accession>A0ABR0N6N8</accession>
<dbReference type="SMART" id="SM00360">
    <property type="entry name" value="RRM"/>
    <property type="match status" value="1"/>
</dbReference>
<dbReference type="EMBL" id="JARKNE010000011">
    <property type="protein sequence ID" value="KAK5786256.1"/>
    <property type="molecule type" value="Genomic_DNA"/>
</dbReference>
<comment type="caution">
    <text evidence="3">The sequence shown here is derived from an EMBL/GenBank/DDBJ whole genome shotgun (WGS) entry which is preliminary data.</text>
</comment>
<dbReference type="InterPro" id="IPR012677">
    <property type="entry name" value="Nucleotide-bd_a/b_plait_sf"/>
</dbReference>
<dbReference type="InterPro" id="IPR000504">
    <property type="entry name" value="RRM_dom"/>
</dbReference>
<evidence type="ECO:0000259" key="2">
    <source>
        <dbReference type="PROSITE" id="PS50102"/>
    </source>
</evidence>
<evidence type="ECO:0000313" key="3">
    <source>
        <dbReference type="EMBL" id="KAK5786256.1"/>
    </source>
</evidence>
<organism evidence="3 4">
    <name type="scientific">Gossypium arboreum</name>
    <name type="common">Tree cotton</name>
    <name type="synonym">Gossypium nanking</name>
    <dbReference type="NCBI Taxonomy" id="29729"/>
    <lineage>
        <taxon>Eukaryota</taxon>
        <taxon>Viridiplantae</taxon>
        <taxon>Streptophyta</taxon>
        <taxon>Embryophyta</taxon>
        <taxon>Tracheophyta</taxon>
        <taxon>Spermatophyta</taxon>
        <taxon>Magnoliopsida</taxon>
        <taxon>eudicotyledons</taxon>
        <taxon>Gunneridae</taxon>
        <taxon>Pentapetalae</taxon>
        <taxon>rosids</taxon>
        <taxon>malvids</taxon>
        <taxon>Malvales</taxon>
        <taxon>Malvaceae</taxon>
        <taxon>Malvoideae</taxon>
        <taxon>Gossypium</taxon>
    </lineage>
</organism>
<dbReference type="CDD" id="cd00590">
    <property type="entry name" value="RRM_SF"/>
    <property type="match status" value="1"/>
</dbReference>
<dbReference type="Gene3D" id="3.30.70.330">
    <property type="match status" value="1"/>
</dbReference>
<feature type="domain" description="RRM" evidence="2">
    <location>
        <begin position="17"/>
        <end position="74"/>
    </location>
</feature>
<proteinExistence type="predicted"/>
<keyword evidence="1" id="KW-0694">RNA-binding</keyword>
<keyword evidence="4" id="KW-1185">Reference proteome</keyword>
<evidence type="ECO:0000313" key="4">
    <source>
        <dbReference type="Proteomes" id="UP001358586"/>
    </source>
</evidence>
<evidence type="ECO:0000256" key="1">
    <source>
        <dbReference type="PROSITE-ProRule" id="PRU00176"/>
    </source>
</evidence>
<dbReference type="Pfam" id="PF00076">
    <property type="entry name" value="RRM_1"/>
    <property type="match status" value="1"/>
</dbReference>
<dbReference type="Proteomes" id="UP001358586">
    <property type="component" value="Chromosome 11"/>
</dbReference>